<reference evidence="1 2" key="1">
    <citation type="submission" date="2016-10" db="EMBL/GenBank/DDBJ databases">
        <authorList>
            <person name="Varghese N."/>
            <person name="Submissions S."/>
        </authorList>
    </citation>
    <scope>NUCLEOTIDE SEQUENCE [LARGE SCALE GENOMIC DNA]</scope>
    <source>
        <strain evidence="1 2">ATCC 19403</strain>
    </source>
</reference>
<organism evidence="1 2">
    <name type="scientific">Lacrimispora sphenoides JCM 1415</name>
    <dbReference type="NCBI Taxonomy" id="1297793"/>
    <lineage>
        <taxon>Bacteria</taxon>
        <taxon>Bacillati</taxon>
        <taxon>Bacillota</taxon>
        <taxon>Clostridia</taxon>
        <taxon>Lachnospirales</taxon>
        <taxon>Lachnospiraceae</taxon>
        <taxon>Lacrimispora</taxon>
    </lineage>
</organism>
<dbReference type="Proteomes" id="UP000198970">
    <property type="component" value="Chromosome I"/>
</dbReference>
<sequence length="45" mass="5010">MEINTIPCLNCMKPYAALSHIGNVERYMIYCEKPGSSESQNKMGG</sequence>
<gene>
    <name evidence="1" type="ORF">SAMN02745906_2474</name>
</gene>
<proteinExistence type="predicted"/>
<dbReference type="EMBL" id="LT630003">
    <property type="protein sequence ID" value="SET85776.1"/>
    <property type="molecule type" value="Genomic_DNA"/>
</dbReference>
<protein>
    <submittedName>
        <fullName evidence="1">Uncharacterized protein</fullName>
    </submittedName>
</protein>
<name>A0ABY1CA94_9FIRM</name>
<keyword evidence="2" id="KW-1185">Reference proteome</keyword>
<accession>A0ABY1CA94</accession>
<evidence type="ECO:0000313" key="1">
    <source>
        <dbReference type="EMBL" id="SET85776.1"/>
    </source>
</evidence>
<evidence type="ECO:0000313" key="2">
    <source>
        <dbReference type="Proteomes" id="UP000198970"/>
    </source>
</evidence>